<dbReference type="STRING" id="1124188.SAMN05444377_10310"/>
<dbReference type="Pfam" id="PF13519">
    <property type="entry name" value="VWA_2"/>
    <property type="match status" value="1"/>
</dbReference>
<dbReference type="EMBL" id="FQVQ01000003">
    <property type="protein sequence ID" value="SHF01887.1"/>
    <property type="molecule type" value="Genomic_DNA"/>
</dbReference>
<proteinExistence type="predicted"/>
<sequence>MYELEKKLYFYALVLVPAFLGLWVYNRYWRRRKQQEFGQPDKISYLSPDRSTFKPALKFGLSLLGIVLLIIALVNPKIGTTTEKVKTRGVDLVFAIDVSKSMLANDVAPNRLEKSKQIVSQLINRLSGDRIGLIAYSGSAFPVLPMTSDYGVAKMFLQSMSPEMISAQGTSIDLAIQLAAARYFNEKDKTSKILVILSDGEDHSNNAVAAAEIAKEVKMRIVTVGIGTEEGGPIKLMENGSVQYLRDSNNEVVRTKRNSKILEEVAQIGNGGYVDGNTTKTAVDFVKKQLDNSEKTEFGESLLADYQSQFQWFLGFAFVALFLDLLIRERRTAWLRKLNLFNEKNETK</sequence>
<dbReference type="InterPro" id="IPR036465">
    <property type="entry name" value="vWFA_dom_sf"/>
</dbReference>
<evidence type="ECO:0000313" key="7">
    <source>
        <dbReference type="EMBL" id="SHF01887.1"/>
    </source>
</evidence>
<keyword evidence="2 5" id="KW-0812">Transmembrane</keyword>
<evidence type="ECO:0000256" key="4">
    <source>
        <dbReference type="ARBA" id="ARBA00023136"/>
    </source>
</evidence>
<dbReference type="PROSITE" id="PS50234">
    <property type="entry name" value="VWFA"/>
    <property type="match status" value="1"/>
</dbReference>
<dbReference type="SUPFAM" id="SSF53300">
    <property type="entry name" value="vWA-like"/>
    <property type="match status" value="1"/>
</dbReference>
<dbReference type="Proteomes" id="UP000184147">
    <property type="component" value="Unassembled WGS sequence"/>
</dbReference>
<dbReference type="RefSeq" id="WP_073361697.1">
    <property type="nucleotide sequence ID" value="NZ_FQVQ01000003.1"/>
</dbReference>
<evidence type="ECO:0000256" key="1">
    <source>
        <dbReference type="ARBA" id="ARBA00022475"/>
    </source>
</evidence>
<feature type="transmembrane region" description="Helical" evidence="5">
    <location>
        <begin position="310"/>
        <end position="327"/>
    </location>
</feature>
<evidence type="ECO:0000313" key="8">
    <source>
        <dbReference type="Proteomes" id="UP000184147"/>
    </source>
</evidence>
<dbReference type="OrthoDB" id="6206554at2"/>
<keyword evidence="4 5" id="KW-0472">Membrane</keyword>
<dbReference type="AlphaFoldDB" id="A0A1M4Y7V3"/>
<dbReference type="PANTHER" id="PTHR22550">
    <property type="entry name" value="SPORE GERMINATION PROTEIN"/>
    <property type="match status" value="1"/>
</dbReference>
<feature type="transmembrane region" description="Helical" evidence="5">
    <location>
        <begin position="56"/>
        <end position="74"/>
    </location>
</feature>
<dbReference type="PANTHER" id="PTHR22550:SF5">
    <property type="entry name" value="LEUCINE ZIPPER PROTEIN 4"/>
    <property type="match status" value="1"/>
</dbReference>
<evidence type="ECO:0000256" key="2">
    <source>
        <dbReference type="ARBA" id="ARBA00022692"/>
    </source>
</evidence>
<reference evidence="7 8" key="1">
    <citation type="submission" date="2016-11" db="EMBL/GenBank/DDBJ databases">
        <authorList>
            <person name="Jaros S."/>
            <person name="Januszkiewicz K."/>
            <person name="Wedrychowicz H."/>
        </authorList>
    </citation>
    <scope>NUCLEOTIDE SEQUENCE [LARGE SCALE GENOMIC DNA]</scope>
    <source>
        <strain evidence="7 8">DSM 25660</strain>
    </source>
</reference>
<keyword evidence="1" id="KW-1003">Cell membrane</keyword>
<dbReference type="SMART" id="SM00327">
    <property type="entry name" value="VWA"/>
    <property type="match status" value="1"/>
</dbReference>
<evidence type="ECO:0000256" key="5">
    <source>
        <dbReference type="SAM" id="Phobius"/>
    </source>
</evidence>
<evidence type="ECO:0000259" key="6">
    <source>
        <dbReference type="PROSITE" id="PS50234"/>
    </source>
</evidence>
<evidence type="ECO:0000256" key="3">
    <source>
        <dbReference type="ARBA" id="ARBA00022989"/>
    </source>
</evidence>
<name>A0A1M4Y7V3_9FLAO</name>
<dbReference type="InterPro" id="IPR050768">
    <property type="entry name" value="UPF0353/GerABKA_families"/>
</dbReference>
<feature type="transmembrane region" description="Helical" evidence="5">
    <location>
        <begin position="6"/>
        <end position="25"/>
    </location>
</feature>
<keyword evidence="3 5" id="KW-1133">Transmembrane helix</keyword>
<accession>A0A1M4Y7V3</accession>
<dbReference type="InterPro" id="IPR002035">
    <property type="entry name" value="VWF_A"/>
</dbReference>
<dbReference type="Gene3D" id="3.40.50.410">
    <property type="entry name" value="von Willebrand factor, type A domain"/>
    <property type="match status" value="1"/>
</dbReference>
<gene>
    <name evidence="7" type="ORF">SAMN05444377_10310</name>
</gene>
<protein>
    <submittedName>
        <fullName evidence="7">Ca-activated chloride channel family protein</fullName>
    </submittedName>
</protein>
<organism evidence="7 8">
    <name type="scientific">Flavobacterium fontis</name>
    <dbReference type="NCBI Taxonomy" id="1124188"/>
    <lineage>
        <taxon>Bacteria</taxon>
        <taxon>Pseudomonadati</taxon>
        <taxon>Bacteroidota</taxon>
        <taxon>Flavobacteriia</taxon>
        <taxon>Flavobacteriales</taxon>
        <taxon>Flavobacteriaceae</taxon>
        <taxon>Flavobacterium</taxon>
    </lineage>
</organism>
<feature type="domain" description="VWFA" evidence="6">
    <location>
        <begin position="91"/>
        <end position="265"/>
    </location>
</feature>
<keyword evidence="8" id="KW-1185">Reference proteome</keyword>